<dbReference type="InterPro" id="IPR037104">
    <property type="entry name" value="Annexin_sf"/>
</dbReference>
<evidence type="ECO:0000256" key="1">
    <source>
        <dbReference type="ARBA" id="ARBA00022723"/>
    </source>
</evidence>
<dbReference type="GO" id="GO:0006950">
    <property type="term" value="P:response to stress"/>
    <property type="evidence" value="ECO:0007669"/>
    <property type="project" value="UniProtKB-ARBA"/>
</dbReference>
<comment type="similarity">
    <text evidence="6">Belongs to the annexin family.</text>
</comment>
<dbReference type="Pfam" id="PF00191">
    <property type="entry name" value="Annexin"/>
    <property type="match status" value="4"/>
</dbReference>
<dbReference type="PRINTS" id="PR00196">
    <property type="entry name" value="ANNEXIN"/>
</dbReference>
<evidence type="ECO:0000256" key="5">
    <source>
        <dbReference type="ARBA" id="ARBA00023302"/>
    </source>
</evidence>
<evidence type="ECO:0000256" key="3">
    <source>
        <dbReference type="ARBA" id="ARBA00022837"/>
    </source>
</evidence>
<keyword evidence="3 6" id="KW-0106">Calcium</keyword>
<dbReference type="FunFam" id="1.10.220.10:FF:000008">
    <property type="entry name" value="Annexin"/>
    <property type="match status" value="1"/>
</dbReference>
<reference evidence="8 9" key="1">
    <citation type="submission" date="2024-08" db="EMBL/GenBank/DDBJ databases">
        <title>Insights into the chromosomal genome structure of Flemingia macrophylla.</title>
        <authorList>
            <person name="Ding Y."/>
            <person name="Zhao Y."/>
            <person name="Bi W."/>
            <person name="Wu M."/>
            <person name="Zhao G."/>
            <person name="Gong Y."/>
            <person name="Li W."/>
            <person name="Zhang P."/>
        </authorList>
    </citation>
    <scope>NUCLEOTIDE SEQUENCE [LARGE SCALE GENOMIC DNA]</scope>
    <source>
        <strain evidence="8">DYQJB</strain>
        <tissue evidence="8">Leaf</tissue>
    </source>
</reference>
<organism evidence="8 9">
    <name type="scientific">Flemingia macrophylla</name>
    <dbReference type="NCBI Taxonomy" id="520843"/>
    <lineage>
        <taxon>Eukaryota</taxon>
        <taxon>Viridiplantae</taxon>
        <taxon>Streptophyta</taxon>
        <taxon>Embryophyta</taxon>
        <taxon>Tracheophyta</taxon>
        <taxon>Spermatophyta</taxon>
        <taxon>Magnoliopsida</taxon>
        <taxon>eudicotyledons</taxon>
        <taxon>Gunneridae</taxon>
        <taxon>Pentapetalae</taxon>
        <taxon>rosids</taxon>
        <taxon>fabids</taxon>
        <taxon>Fabales</taxon>
        <taxon>Fabaceae</taxon>
        <taxon>Papilionoideae</taxon>
        <taxon>50 kb inversion clade</taxon>
        <taxon>NPAAA clade</taxon>
        <taxon>indigoferoid/millettioid clade</taxon>
        <taxon>Phaseoleae</taxon>
        <taxon>Flemingia</taxon>
    </lineage>
</organism>
<keyword evidence="2 6" id="KW-0677">Repeat</keyword>
<feature type="region of interest" description="Disordered" evidence="7">
    <location>
        <begin position="140"/>
        <end position="163"/>
    </location>
</feature>
<dbReference type="SMART" id="SM00335">
    <property type="entry name" value="ANX"/>
    <property type="match status" value="4"/>
</dbReference>
<evidence type="ECO:0000313" key="8">
    <source>
        <dbReference type="EMBL" id="KAL2342318.1"/>
    </source>
</evidence>
<dbReference type="PROSITE" id="PS00223">
    <property type="entry name" value="ANNEXIN_1"/>
    <property type="match status" value="2"/>
</dbReference>
<protein>
    <recommendedName>
        <fullName evidence="6">Annexin</fullName>
    </recommendedName>
</protein>
<evidence type="ECO:0000313" key="9">
    <source>
        <dbReference type="Proteomes" id="UP001603857"/>
    </source>
</evidence>
<evidence type="ECO:0000256" key="2">
    <source>
        <dbReference type="ARBA" id="ARBA00022737"/>
    </source>
</evidence>
<dbReference type="EMBL" id="JBGMDY010000002">
    <property type="protein sequence ID" value="KAL2342318.1"/>
    <property type="molecule type" value="Genomic_DNA"/>
</dbReference>
<evidence type="ECO:0000256" key="6">
    <source>
        <dbReference type="RuleBase" id="RU003540"/>
    </source>
</evidence>
<dbReference type="PANTHER" id="PTHR10502:SF188">
    <property type="entry name" value="ANNEXIN"/>
    <property type="match status" value="1"/>
</dbReference>
<dbReference type="InterPro" id="IPR018502">
    <property type="entry name" value="Annexin_repeat"/>
</dbReference>
<keyword evidence="9" id="KW-1185">Reference proteome</keyword>
<dbReference type="InterPro" id="IPR001464">
    <property type="entry name" value="Annexin"/>
</dbReference>
<name>A0ABD1N3V5_9FABA</name>
<dbReference type="PROSITE" id="PS51897">
    <property type="entry name" value="ANNEXIN_2"/>
    <property type="match status" value="4"/>
</dbReference>
<dbReference type="GO" id="GO:0005544">
    <property type="term" value="F:calcium-dependent phospholipid binding"/>
    <property type="evidence" value="ECO:0007669"/>
    <property type="project" value="UniProtKB-KW"/>
</dbReference>
<gene>
    <name evidence="8" type="ORF">Fmac_003603</name>
</gene>
<dbReference type="FunFam" id="1.10.220.10:FF:000001">
    <property type="entry name" value="Annexin"/>
    <property type="match status" value="1"/>
</dbReference>
<dbReference type="GO" id="GO:0046872">
    <property type="term" value="F:metal ion binding"/>
    <property type="evidence" value="ECO:0007669"/>
    <property type="project" value="UniProtKB-KW"/>
</dbReference>
<evidence type="ECO:0000256" key="4">
    <source>
        <dbReference type="ARBA" id="ARBA00023216"/>
    </source>
</evidence>
<sequence length="365" mass="41183">MSTLVVPPVPPFPRDDAIQLHTAFKGFGCDTSAVINILAHRDATQRAYIQHEYKTMYAGDLHKRLASELTGKLETAVLLWIHDPATRDAIILKQALTAAKNIEAATEVICSRTPSQLQYLRQIYHSKFGNFLEHDIERNTSGDHKKARPGLMQARPQAPDRPSGLFPPLPVKEDECMTLILLAYLTVPRHEGPEVNREIAEMDAKVLYKAGEKRLGTDEKTFVQIFSERSAAHLAAVDHYYNSMYGHPLKKAIKKETSGYFAFALKTIVQCAVNPARYFAKTWRYVFTFGAVLQVLRKSMKGLGTDDTKLIRVIVTRAELDLLYIKAEYLKKYKKTVNDAVHSETSGHYRAFLLSLLGSNQKAYL</sequence>
<dbReference type="SUPFAM" id="SSF47874">
    <property type="entry name" value="Annexin"/>
    <property type="match status" value="1"/>
</dbReference>
<dbReference type="Proteomes" id="UP001603857">
    <property type="component" value="Unassembled WGS sequence"/>
</dbReference>
<dbReference type="AlphaFoldDB" id="A0ABD1N3V5"/>
<dbReference type="PANTHER" id="PTHR10502">
    <property type="entry name" value="ANNEXIN"/>
    <property type="match status" value="1"/>
</dbReference>
<dbReference type="FunFam" id="1.10.220.10:FF:000002">
    <property type="entry name" value="Annexin"/>
    <property type="match status" value="1"/>
</dbReference>
<dbReference type="InterPro" id="IPR018252">
    <property type="entry name" value="Annexin_repeat_CS"/>
</dbReference>
<dbReference type="Gene3D" id="1.10.220.10">
    <property type="entry name" value="Annexin"/>
    <property type="match status" value="4"/>
</dbReference>
<comment type="domain">
    <text evidence="6">A pair of annexin repeats may form one binding site for calcium and phospholipid.</text>
</comment>
<keyword evidence="1" id="KW-0479">Metal-binding</keyword>
<evidence type="ECO:0000256" key="7">
    <source>
        <dbReference type="SAM" id="MobiDB-lite"/>
    </source>
</evidence>
<comment type="caution">
    <text evidence="8">The sequence shown here is derived from an EMBL/GenBank/DDBJ whole genome shotgun (WGS) entry which is preliminary data.</text>
</comment>
<keyword evidence="4 6" id="KW-0041">Annexin</keyword>
<keyword evidence="5 6" id="KW-0111">Calcium/phospholipid-binding</keyword>
<proteinExistence type="inferred from homology"/>
<accession>A0ABD1N3V5</accession>